<feature type="chain" id="PRO_5040349237" description="Secreted protein" evidence="1">
    <location>
        <begin position="19"/>
        <end position="84"/>
    </location>
</feature>
<comment type="caution">
    <text evidence="2">The sequence shown here is derived from an EMBL/GenBank/DDBJ whole genome shotgun (WGS) entry which is preliminary data.</text>
</comment>
<gene>
    <name evidence="2" type="ORF">SKAU_G00351760</name>
</gene>
<organism evidence="2 3">
    <name type="scientific">Synaphobranchus kaupii</name>
    <name type="common">Kaup's arrowtooth eel</name>
    <dbReference type="NCBI Taxonomy" id="118154"/>
    <lineage>
        <taxon>Eukaryota</taxon>
        <taxon>Metazoa</taxon>
        <taxon>Chordata</taxon>
        <taxon>Craniata</taxon>
        <taxon>Vertebrata</taxon>
        <taxon>Euteleostomi</taxon>
        <taxon>Actinopterygii</taxon>
        <taxon>Neopterygii</taxon>
        <taxon>Teleostei</taxon>
        <taxon>Anguilliformes</taxon>
        <taxon>Synaphobranchidae</taxon>
        <taxon>Synaphobranchus</taxon>
    </lineage>
</organism>
<dbReference type="Proteomes" id="UP001152622">
    <property type="component" value="Chromosome 16"/>
</dbReference>
<keyword evidence="3" id="KW-1185">Reference proteome</keyword>
<accession>A0A9Q1IG31</accession>
<dbReference type="EMBL" id="JAINUF010000016">
    <property type="protein sequence ID" value="KAJ8340543.1"/>
    <property type="molecule type" value="Genomic_DNA"/>
</dbReference>
<protein>
    <recommendedName>
        <fullName evidence="4">Secreted protein</fullName>
    </recommendedName>
</protein>
<dbReference type="AlphaFoldDB" id="A0A9Q1IG31"/>
<name>A0A9Q1IG31_SYNKA</name>
<evidence type="ECO:0000313" key="2">
    <source>
        <dbReference type="EMBL" id="KAJ8340543.1"/>
    </source>
</evidence>
<evidence type="ECO:0000256" key="1">
    <source>
        <dbReference type="SAM" id="SignalP"/>
    </source>
</evidence>
<reference evidence="2" key="1">
    <citation type="journal article" date="2023" name="Science">
        <title>Genome structures resolve the early diversification of teleost fishes.</title>
        <authorList>
            <person name="Parey E."/>
            <person name="Louis A."/>
            <person name="Montfort J."/>
            <person name="Bouchez O."/>
            <person name="Roques C."/>
            <person name="Iampietro C."/>
            <person name="Lluch J."/>
            <person name="Castinel A."/>
            <person name="Donnadieu C."/>
            <person name="Desvignes T."/>
            <person name="Floi Bucao C."/>
            <person name="Jouanno E."/>
            <person name="Wen M."/>
            <person name="Mejri S."/>
            <person name="Dirks R."/>
            <person name="Jansen H."/>
            <person name="Henkel C."/>
            <person name="Chen W.J."/>
            <person name="Zahm M."/>
            <person name="Cabau C."/>
            <person name="Klopp C."/>
            <person name="Thompson A.W."/>
            <person name="Robinson-Rechavi M."/>
            <person name="Braasch I."/>
            <person name="Lecointre G."/>
            <person name="Bobe J."/>
            <person name="Postlethwait J.H."/>
            <person name="Berthelot C."/>
            <person name="Roest Crollius H."/>
            <person name="Guiguen Y."/>
        </authorList>
    </citation>
    <scope>NUCLEOTIDE SEQUENCE</scope>
    <source>
        <strain evidence="2">WJC10195</strain>
    </source>
</reference>
<feature type="signal peptide" evidence="1">
    <location>
        <begin position="1"/>
        <end position="18"/>
    </location>
</feature>
<keyword evidence="1" id="KW-0732">Signal</keyword>
<evidence type="ECO:0008006" key="4">
    <source>
        <dbReference type="Google" id="ProtNLM"/>
    </source>
</evidence>
<evidence type="ECO:0000313" key="3">
    <source>
        <dbReference type="Proteomes" id="UP001152622"/>
    </source>
</evidence>
<sequence length="84" mass="9542">MRQLFMKISVLLLARLSGKTTKLIGQLDGNHFLQCSPGVSTWKKKSTTFNIWHLFRSYGGTIVASSSVFSRHLLSVSWHMVNFL</sequence>
<proteinExistence type="predicted"/>